<sequence length="127" mass="13736">MKEAAAPPAAWADEVSAMTAAACLFHSFSDPSRLVILQHLQLGEHRVVDLTEHLGLSQSTVSKHLASLKDTGLVVSRPEGRASIYSLQHPEALIELFTAAEKFLNLTGDAVKLCAQHQTKAHRGSKK</sequence>
<dbReference type="AlphaFoldDB" id="A0A7J5BGD3"/>
<evidence type="ECO:0000313" key="6">
    <source>
        <dbReference type="Proteomes" id="UP000433493"/>
    </source>
</evidence>
<dbReference type="PANTHER" id="PTHR33154:SF33">
    <property type="entry name" value="TRANSCRIPTIONAL REPRESSOR SDPR"/>
    <property type="match status" value="1"/>
</dbReference>
<organism evidence="5 6">
    <name type="scientific">Gulosibacter chungangensis</name>
    <dbReference type="NCBI Taxonomy" id="979746"/>
    <lineage>
        <taxon>Bacteria</taxon>
        <taxon>Bacillati</taxon>
        <taxon>Actinomycetota</taxon>
        <taxon>Actinomycetes</taxon>
        <taxon>Micrococcales</taxon>
        <taxon>Microbacteriaceae</taxon>
        <taxon>Gulosibacter</taxon>
    </lineage>
</organism>
<dbReference type="InterPro" id="IPR051081">
    <property type="entry name" value="HTH_MetalResp_TranReg"/>
</dbReference>
<dbReference type="InterPro" id="IPR036390">
    <property type="entry name" value="WH_DNA-bd_sf"/>
</dbReference>
<dbReference type="EMBL" id="WBKB01000001">
    <property type="protein sequence ID" value="KAB1645353.1"/>
    <property type="molecule type" value="Genomic_DNA"/>
</dbReference>
<dbReference type="GO" id="GO:0003700">
    <property type="term" value="F:DNA-binding transcription factor activity"/>
    <property type="evidence" value="ECO:0007669"/>
    <property type="project" value="InterPro"/>
</dbReference>
<dbReference type="Gene3D" id="1.10.10.10">
    <property type="entry name" value="Winged helix-like DNA-binding domain superfamily/Winged helix DNA-binding domain"/>
    <property type="match status" value="1"/>
</dbReference>
<gene>
    <name evidence="5" type="ORF">F8O05_03135</name>
</gene>
<keyword evidence="2" id="KW-0238">DNA-binding</keyword>
<dbReference type="NCBIfam" id="NF033788">
    <property type="entry name" value="HTH_metalloreg"/>
    <property type="match status" value="1"/>
</dbReference>
<dbReference type="InterPro" id="IPR001845">
    <property type="entry name" value="HTH_ArsR_DNA-bd_dom"/>
</dbReference>
<evidence type="ECO:0000313" key="5">
    <source>
        <dbReference type="EMBL" id="KAB1645353.1"/>
    </source>
</evidence>
<dbReference type="SMART" id="SM00418">
    <property type="entry name" value="HTH_ARSR"/>
    <property type="match status" value="1"/>
</dbReference>
<evidence type="ECO:0000256" key="2">
    <source>
        <dbReference type="ARBA" id="ARBA00023125"/>
    </source>
</evidence>
<name>A0A7J5BGD3_9MICO</name>
<dbReference type="PANTHER" id="PTHR33154">
    <property type="entry name" value="TRANSCRIPTIONAL REGULATOR, ARSR FAMILY"/>
    <property type="match status" value="1"/>
</dbReference>
<dbReference type="SUPFAM" id="SSF46785">
    <property type="entry name" value="Winged helix' DNA-binding domain"/>
    <property type="match status" value="1"/>
</dbReference>
<keyword evidence="6" id="KW-1185">Reference proteome</keyword>
<proteinExistence type="predicted"/>
<evidence type="ECO:0000256" key="1">
    <source>
        <dbReference type="ARBA" id="ARBA00023015"/>
    </source>
</evidence>
<accession>A0A7J5BGD3</accession>
<evidence type="ECO:0000256" key="3">
    <source>
        <dbReference type="ARBA" id="ARBA00023163"/>
    </source>
</evidence>
<feature type="domain" description="HTH arsR-type" evidence="4">
    <location>
        <begin position="13"/>
        <end position="107"/>
    </location>
</feature>
<dbReference type="Pfam" id="PF01022">
    <property type="entry name" value="HTH_5"/>
    <property type="match status" value="1"/>
</dbReference>
<dbReference type="CDD" id="cd00090">
    <property type="entry name" value="HTH_ARSR"/>
    <property type="match status" value="1"/>
</dbReference>
<dbReference type="GO" id="GO:0003677">
    <property type="term" value="F:DNA binding"/>
    <property type="evidence" value="ECO:0007669"/>
    <property type="project" value="UniProtKB-KW"/>
</dbReference>
<evidence type="ECO:0000259" key="4">
    <source>
        <dbReference type="PROSITE" id="PS50987"/>
    </source>
</evidence>
<dbReference type="InterPro" id="IPR011991">
    <property type="entry name" value="ArsR-like_HTH"/>
</dbReference>
<dbReference type="PRINTS" id="PR00778">
    <property type="entry name" value="HTHARSR"/>
</dbReference>
<dbReference type="OrthoDB" id="3401849at2"/>
<dbReference type="Proteomes" id="UP000433493">
    <property type="component" value="Unassembled WGS sequence"/>
</dbReference>
<dbReference type="InterPro" id="IPR036388">
    <property type="entry name" value="WH-like_DNA-bd_sf"/>
</dbReference>
<reference evidence="5 6" key="1">
    <citation type="submission" date="2019-09" db="EMBL/GenBank/DDBJ databases">
        <title>Phylogeny of genus Pseudoclavibacter and closely related genus.</title>
        <authorList>
            <person name="Li Y."/>
        </authorList>
    </citation>
    <scope>NUCLEOTIDE SEQUENCE [LARGE SCALE GENOMIC DNA]</scope>
    <source>
        <strain evidence="5 6">KCTC 13959</strain>
    </source>
</reference>
<comment type="caution">
    <text evidence="5">The sequence shown here is derived from an EMBL/GenBank/DDBJ whole genome shotgun (WGS) entry which is preliminary data.</text>
</comment>
<keyword evidence="3" id="KW-0804">Transcription</keyword>
<dbReference type="PROSITE" id="PS50987">
    <property type="entry name" value="HTH_ARSR_2"/>
    <property type="match status" value="1"/>
</dbReference>
<keyword evidence="1" id="KW-0805">Transcription regulation</keyword>
<protein>
    <submittedName>
        <fullName evidence="5">Winged helix-turn-helix transcriptional regulator</fullName>
    </submittedName>
</protein>